<feature type="transmembrane region" description="Helical" evidence="1">
    <location>
        <begin position="56"/>
        <end position="74"/>
    </location>
</feature>
<keyword evidence="1" id="KW-0812">Transmembrane</keyword>
<organism evidence="2 3">
    <name type="scientific">Natronorubrum texcoconense</name>
    <dbReference type="NCBI Taxonomy" id="1095776"/>
    <lineage>
        <taxon>Archaea</taxon>
        <taxon>Methanobacteriati</taxon>
        <taxon>Methanobacteriota</taxon>
        <taxon>Stenosarchaea group</taxon>
        <taxon>Halobacteria</taxon>
        <taxon>Halobacteriales</taxon>
        <taxon>Natrialbaceae</taxon>
        <taxon>Natronorubrum</taxon>
    </lineage>
</organism>
<dbReference type="STRING" id="1095776.SAMN04515672_3740"/>
<dbReference type="AlphaFoldDB" id="A0A1G9E3A7"/>
<evidence type="ECO:0000313" key="2">
    <source>
        <dbReference type="EMBL" id="SDK70580.1"/>
    </source>
</evidence>
<evidence type="ECO:0000256" key="1">
    <source>
        <dbReference type="SAM" id="Phobius"/>
    </source>
</evidence>
<keyword evidence="3" id="KW-1185">Reference proteome</keyword>
<keyword evidence="1" id="KW-1133">Transmembrane helix</keyword>
<proteinExistence type="predicted"/>
<reference evidence="3" key="1">
    <citation type="submission" date="2016-10" db="EMBL/GenBank/DDBJ databases">
        <authorList>
            <person name="Varghese N."/>
            <person name="Submissions S."/>
        </authorList>
    </citation>
    <scope>NUCLEOTIDE SEQUENCE [LARGE SCALE GENOMIC DNA]</scope>
    <source>
        <strain evidence="3">B4,CECT 8067,JCM 17497</strain>
    </source>
</reference>
<keyword evidence="1" id="KW-0472">Membrane</keyword>
<gene>
    <name evidence="2" type="ORF">SAMN04515672_3740</name>
</gene>
<evidence type="ECO:0000313" key="3">
    <source>
        <dbReference type="Proteomes" id="UP000198882"/>
    </source>
</evidence>
<dbReference type="RefSeq" id="WP_090310456.1">
    <property type="nucleotide sequence ID" value="NZ_FNFE01000006.1"/>
</dbReference>
<name>A0A1G9E3A7_9EURY</name>
<dbReference type="Proteomes" id="UP000198882">
    <property type="component" value="Unassembled WGS sequence"/>
</dbReference>
<accession>A0A1G9E3A7</accession>
<sequence length="88" mass="9697">MTATLWNLVDVARFAAVDVAHELRRDYERGVFSRQILAGIGIAIAGSVVAIATGGYGLGVLGLLFAGFFVWSTARSDRRWRDERRDDP</sequence>
<dbReference type="EMBL" id="FNFE01000006">
    <property type="protein sequence ID" value="SDK70580.1"/>
    <property type="molecule type" value="Genomic_DNA"/>
</dbReference>
<protein>
    <submittedName>
        <fullName evidence="2">Uncharacterized protein</fullName>
    </submittedName>
</protein>